<evidence type="ECO:0008006" key="4">
    <source>
        <dbReference type="Google" id="ProtNLM"/>
    </source>
</evidence>
<dbReference type="EMBL" id="JN968479">
    <property type="protein sequence ID" value="AFD02320.1"/>
    <property type="molecule type" value="Genomic_DNA"/>
</dbReference>
<proteinExistence type="predicted"/>
<protein>
    <recommendedName>
        <fullName evidence="4">RNA polymerase sigma factor 70 region 4 type 2 domain-containing protein</fullName>
    </recommendedName>
</protein>
<dbReference type="OrthoDB" id="24637at10239"/>
<dbReference type="RefSeq" id="YP_005352825.1">
    <property type="nucleotide sequence ID" value="NC_016989.1"/>
</dbReference>
<dbReference type="KEGG" id="vg:14517170"/>
<dbReference type="GeneID" id="14517170"/>
<reference evidence="2 3" key="1">
    <citation type="journal article" date="2012" name="J. Virol.">
        <title>Closely related archaeal Haloarcula hispanica icosahedral viruses HHIV-2 and SH1 have nonhomologous genes encoding host recognition functions.</title>
        <authorList>
            <person name="Jaakkola S.T."/>
            <person name="Penttinen R.K."/>
            <person name="Vilen S.T."/>
            <person name="Jalasvuori M."/>
            <person name="Ronnholm G."/>
            <person name="Bamford J.K."/>
            <person name="Bamford D.H."/>
            <person name="Oksanen H.M."/>
        </authorList>
    </citation>
    <scope>NUCLEOTIDE SEQUENCE [LARGE SCALE GENOMIC DNA]</scope>
</reference>
<organism evidence="2 3">
    <name type="scientific">Haloarcula hispanica icosahedral virus 2</name>
    <dbReference type="NCBI Taxonomy" id="1154689"/>
    <lineage>
        <taxon>Viruses</taxon>
        <taxon>Singelaviria</taxon>
        <taxon>Helvetiavirae</taxon>
        <taxon>Dividoviricota</taxon>
        <taxon>Laserviricetes</taxon>
        <taxon>Halopanivirales</taxon>
        <taxon>Sphaerolipoviridae</taxon>
        <taxon>Alphasphaerolipovirus</taxon>
        <taxon>Alphasphaerolipovirus helsinkii</taxon>
    </lineage>
</organism>
<evidence type="ECO:0000313" key="3">
    <source>
        <dbReference type="Proteomes" id="UP000007576"/>
    </source>
</evidence>
<sequence length="141" mass="15680">MRQLRVSPLQVRRRVGVLMNGEEHPEDRQQRERVGVAGDPVPDHEYGDVGDDTPPVDPMEQHEVGPTVRAAARRLSDAGLLSDRQAVAYVLREVERVERPLAAEKMGVAVSTLDNQLTDARNKVSAARQTLDLLDDHEADE</sequence>
<keyword evidence="3" id="KW-1185">Reference proteome</keyword>
<evidence type="ECO:0000313" key="2">
    <source>
        <dbReference type="EMBL" id="AFD02320.1"/>
    </source>
</evidence>
<name>H9AZZ5_9VIRU</name>
<dbReference type="Proteomes" id="UP000007576">
    <property type="component" value="Segment"/>
</dbReference>
<feature type="compositionally biased region" description="Basic and acidic residues" evidence="1">
    <location>
        <begin position="21"/>
        <end position="34"/>
    </location>
</feature>
<feature type="region of interest" description="Disordered" evidence="1">
    <location>
        <begin position="16"/>
        <end position="61"/>
    </location>
</feature>
<accession>H9AZZ5</accession>
<evidence type="ECO:0000256" key="1">
    <source>
        <dbReference type="SAM" id="MobiDB-lite"/>
    </source>
</evidence>